<dbReference type="SUPFAM" id="SSF46689">
    <property type="entry name" value="Homeodomain-like"/>
    <property type="match status" value="1"/>
</dbReference>
<keyword evidence="1" id="KW-0805">Transcription regulation</keyword>
<dbReference type="SUPFAM" id="SSF48498">
    <property type="entry name" value="Tetracyclin repressor-like, C-terminal domain"/>
    <property type="match status" value="1"/>
</dbReference>
<dbReference type="GO" id="GO:0000976">
    <property type="term" value="F:transcription cis-regulatory region binding"/>
    <property type="evidence" value="ECO:0007669"/>
    <property type="project" value="TreeGrafter"/>
</dbReference>
<reference evidence="6 7" key="1">
    <citation type="submission" date="2018-10" db="EMBL/GenBank/DDBJ databases">
        <title>Relationship between Morphology and Antimicrobial Activity in Streptomyces.</title>
        <authorList>
            <person name="Kang H.J."/>
            <person name="Kim S.B."/>
        </authorList>
    </citation>
    <scope>NUCLEOTIDE SEQUENCE [LARGE SCALE GENOMIC DNA]</scope>
    <source>
        <strain evidence="6 7">BH38</strain>
    </source>
</reference>
<gene>
    <name evidence="6" type="primary">arpA_3</name>
    <name evidence="6" type="ORF">DWB77_04717</name>
</gene>
<evidence type="ECO:0000256" key="4">
    <source>
        <dbReference type="PROSITE-ProRule" id="PRU00335"/>
    </source>
</evidence>
<dbReference type="InterPro" id="IPR001647">
    <property type="entry name" value="HTH_TetR"/>
</dbReference>
<protein>
    <submittedName>
        <fullName evidence="6">A-factor receptor protein</fullName>
    </submittedName>
</protein>
<dbReference type="NCBIfam" id="NF041196">
    <property type="entry name" value="ScbR_bind_reg"/>
    <property type="match status" value="1"/>
</dbReference>
<name>A0A387HNT5_9ACTN</name>
<keyword evidence="2 4" id="KW-0238">DNA-binding</keyword>
<evidence type="ECO:0000256" key="3">
    <source>
        <dbReference type="ARBA" id="ARBA00023163"/>
    </source>
</evidence>
<dbReference type="InterPro" id="IPR036271">
    <property type="entry name" value="Tet_transcr_reg_TetR-rel_C_sf"/>
</dbReference>
<feature type="DNA-binding region" description="H-T-H motif" evidence="4">
    <location>
        <begin position="41"/>
        <end position="60"/>
    </location>
</feature>
<evidence type="ECO:0000256" key="1">
    <source>
        <dbReference type="ARBA" id="ARBA00023015"/>
    </source>
</evidence>
<dbReference type="PROSITE" id="PS50977">
    <property type="entry name" value="HTH_TETR_2"/>
    <property type="match status" value="1"/>
</dbReference>
<dbReference type="InterPro" id="IPR009057">
    <property type="entry name" value="Homeodomain-like_sf"/>
</dbReference>
<dbReference type="Pfam" id="PF21935">
    <property type="entry name" value="TetR_C_45"/>
    <property type="match status" value="1"/>
</dbReference>
<evidence type="ECO:0000256" key="2">
    <source>
        <dbReference type="ARBA" id="ARBA00023125"/>
    </source>
</evidence>
<dbReference type="InterPro" id="IPR050109">
    <property type="entry name" value="HTH-type_TetR-like_transc_reg"/>
</dbReference>
<dbReference type="InterPro" id="IPR023772">
    <property type="entry name" value="DNA-bd_HTH_TetR-type_CS"/>
</dbReference>
<dbReference type="PANTHER" id="PTHR30055:SF234">
    <property type="entry name" value="HTH-TYPE TRANSCRIPTIONAL REGULATOR BETI"/>
    <property type="match status" value="1"/>
</dbReference>
<dbReference type="Gene3D" id="1.10.357.10">
    <property type="entry name" value="Tetracycline Repressor, domain 2"/>
    <property type="match status" value="1"/>
</dbReference>
<dbReference type="Pfam" id="PF00440">
    <property type="entry name" value="TetR_N"/>
    <property type="match status" value="1"/>
</dbReference>
<sequence length="217" mass="23851">MSAKPGTRAERAQQERALRTRETLVRSAAEVFDEFGFAGASITKIMKRAGLTPGAMYFHFDSKEDLARAVMNSQPDTITPYVTSQGLQRIIDITLVWSRQLQIDPLLRAGVRLTNEQNSFGVEDATPYQEWAGIMQECLEVAREKGELADGVDAHMVADFVVAACTGMQMYSWIASGRKDLPERAVQMWKILLPGIATASGAAGAKVSTRRVATLVR</sequence>
<dbReference type="Proteomes" id="UP000271554">
    <property type="component" value="Chromosome"/>
</dbReference>
<dbReference type="GO" id="GO:0003700">
    <property type="term" value="F:DNA-binding transcription factor activity"/>
    <property type="evidence" value="ECO:0007669"/>
    <property type="project" value="TreeGrafter"/>
</dbReference>
<evidence type="ECO:0000313" key="6">
    <source>
        <dbReference type="EMBL" id="AYG82538.1"/>
    </source>
</evidence>
<dbReference type="EMBL" id="CP032698">
    <property type="protein sequence ID" value="AYG82538.1"/>
    <property type="molecule type" value="Genomic_DNA"/>
</dbReference>
<feature type="domain" description="HTH tetR-type" evidence="5">
    <location>
        <begin position="18"/>
        <end position="78"/>
    </location>
</feature>
<dbReference type="PROSITE" id="PS01081">
    <property type="entry name" value="HTH_TETR_1"/>
    <property type="match status" value="1"/>
</dbReference>
<evidence type="ECO:0000313" key="7">
    <source>
        <dbReference type="Proteomes" id="UP000271554"/>
    </source>
</evidence>
<dbReference type="PANTHER" id="PTHR30055">
    <property type="entry name" value="HTH-TYPE TRANSCRIPTIONAL REGULATOR RUTR"/>
    <property type="match status" value="1"/>
</dbReference>
<keyword evidence="3" id="KW-0804">Transcription</keyword>
<proteinExistence type="predicted"/>
<dbReference type="InterPro" id="IPR054126">
    <property type="entry name" value="CprB_TetR_C"/>
</dbReference>
<evidence type="ECO:0000259" key="5">
    <source>
        <dbReference type="PROSITE" id="PS50977"/>
    </source>
</evidence>
<dbReference type="AlphaFoldDB" id="A0A387HNT5"/>
<keyword evidence="7" id="KW-1185">Reference proteome</keyword>
<dbReference type="PRINTS" id="PR00455">
    <property type="entry name" value="HTHTETR"/>
</dbReference>
<keyword evidence="6" id="KW-0675">Receptor</keyword>
<dbReference type="RefSeq" id="WP_246033616.1">
    <property type="nucleotide sequence ID" value="NZ_CP032698.1"/>
</dbReference>
<dbReference type="InterPro" id="IPR047923">
    <property type="entry name" value="ArpA-like"/>
</dbReference>
<organism evidence="6 7">
    <name type="scientific">Streptomyces hundungensis</name>
    <dbReference type="NCBI Taxonomy" id="1077946"/>
    <lineage>
        <taxon>Bacteria</taxon>
        <taxon>Bacillati</taxon>
        <taxon>Actinomycetota</taxon>
        <taxon>Actinomycetes</taxon>
        <taxon>Kitasatosporales</taxon>
        <taxon>Streptomycetaceae</taxon>
        <taxon>Streptomyces</taxon>
    </lineage>
</organism>
<dbReference type="KEGG" id="shun:DWB77_04717"/>
<accession>A0A387HNT5</accession>